<keyword evidence="1" id="KW-1133">Transmembrane helix</keyword>
<reference evidence="3" key="1">
    <citation type="journal article" date="2019" name="Int. J. Syst. Evol. Microbiol.">
        <title>The Global Catalogue of Microorganisms (GCM) 10K type strain sequencing project: providing services to taxonomists for standard genome sequencing and annotation.</title>
        <authorList>
            <consortium name="The Broad Institute Genomics Platform"/>
            <consortium name="The Broad Institute Genome Sequencing Center for Infectious Disease"/>
            <person name="Wu L."/>
            <person name="Ma J."/>
        </authorList>
    </citation>
    <scope>NUCLEOTIDE SEQUENCE [LARGE SCALE GENOMIC DNA]</scope>
    <source>
        <strain evidence="3">CCUG 67170</strain>
    </source>
</reference>
<keyword evidence="3" id="KW-1185">Reference proteome</keyword>
<feature type="transmembrane region" description="Helical" evidence="1">
    <location>
        <begin position="58"/>
        <end position="86"/>
    </location>
</feature>
<feature type="transmembrane region" description="Helical" evidence="1">
    <location>
        <begin position="107"/>
        <end position="134"/>
    </location>
</feature>
<keyword evidence="1" id="KW-0472">Membrane</keyword>
<feature type="transmembrane region" description="Helical" evidence="1">
    <location>
        <begin position="159"/>
        <end position="185"/>
    </location>
</feature>
<feature type="transmembrane region" description="Helical" evidence="1">
    <location>
        <begin position="20"/>
        <end position="38"/>
    </location>
</feature>
<protein>
    <recommendedName>
        <fullName evidence="4">ABC transporter permease</fullName>
    </recommendedName>
</protein>
<evidence type="ECO:0008006" key="4">
    <source>
        <dbReference type="Google" id="ProtNLM"/>
    </source>
</evidence>
<dbReference type="EMBL" id="JBHRZV010000049">
    <property type="protein sequence ID" value="MFC3928293.1"/>
    <property type="molecule type" value="Genomic_DNA"/>
</dbReference>
<accession>A0ABV8CW66</accession>
<feature type="transmembrane region" description="Helical" evidence="1">
    <location>
        <begin position="223"/>
        <end position="246"/>
    </location>
</feature>
<name>A0ABV8CW66_9STRE</name>
<feature type="transmembrane region" description="Helical" evidence="1">
    <location>
        <begin position="192"/>
        <end position="211"/>
    </location>
</feature>
<evidence type="ECO:0000256" key="1">
    <source>
        <dbReference type="SAM" id="Phobius"/>
    </source>
</evidence>
<dbReference type="Proteomes" id="UP001595807">
    <property type="component" value="Unassembled WGS sequence"/>
</dbReference>
<keyword evidence="1" id="KW-0812">Transmembrane</keyword>
<sequence>MFTIFKPVFESVWKRKETKIYLSFAIIFPLVFLASTFLPEGSNFMVPTVEGDYRFTFLNMFMIILMAALDLTLPVLALFYLTYTVFRGEVDSHTLFLYKDIKRRDVFWAKLASLLLITIIFFGLFFLVMLGVYYGRVGYMPYASLTFWDKIPEDGLHNLYAFITYIFDGLVSILLATCLSLYAGLGKTMTAAFTYEIGTALLSIFGLGILVPNGLSNNIFEGMPFVTALGLSSLITLIYSSILIFLSLKFFKKIEF</sequence>
<evidence type="ECO:0000313" key="2">
    <source>
        <dbReference type="EMBL" id="MFC3928293.1"/>
    </source>
</evidence>
<comment type="caution">
    <text evidence="2">The sequence shown here is derived from an EMBL/GenBank/DDBJ whole genome shotgun (WGS) entry which is preliminary data.</text>
</comment>
<evidence type="ECO:0000313" key="3">
    <source>
        <dbReference type="Proteomes" id="UP001595807"/>
    </source>
</evidence>
<proteinExistence type="predicted"/>
<dbReference type="RefSeq" id="WP_380426706.1">
    <property type="nucleotide sequence ID" value="NZ_JBHRZV010000049.1"/>
</dbReference>
<gene>
    <name evidence="2" type="ORF">ACFORF_06915</name>
</gene>
<organism evidence="2 3">
    <name type="scientific">Streptococcus caprae</name>
    <dbReference type="NCBI Taxonomy" id="1640501"/>
    <lineage>
        <taxon>Bacteria</taxon>
        <taxon>Bacillati</taxon>
        <taxon>Bacillota</taxon>
        <taxon>Bacilli</taxon>
        <taxon>Lactobacillales</taxon>
        <taxon>Streptococcaceae</taxon>
        <taxon>Streptococcus</taxon>
    </lineage>
</organism>